<keyword evidence="2" id="KW-1185">Reference proteome</keyword>
<dbReference type="AlphaFoldDB" id="A0A1J1HKD8"/>
<proteinExistence type="predicted"/>
<organism evidence="1 2">
    <name type="scientific">Clunio marinus</name>
    <dbReference type="NCBI Taxonomy" id="568069"/>
    <lineage>
        <taxon>Eukaryota</taxon>
        <taxon>Metazoa</taxon>
        <taxon>Ecdysozoa</taxon>
        <taxon>Arthropoda</taxon>
        <taxon>Hexapoda</taxon>
        <taxon>Insecta</taxon>
        <taxon>Pterygota</taxon>
        <taxon>Neoptera</taxon>
        <taxon>Endopterygota</taxon>
        <taxon>Diptera</taxon>
        <taxon>Nematocera</taxon>
        <taxon>Chironomoidea</taxon>
        <taxon>Chironomidae</taxon>
        <taxon>Clunio</taxon>
    </lineage>
</organism>
<protein>
    <submittedName>
        <fullName evidence="1">CLUMA_CG001663, isoform A</fullName>
    </submittedName>
</protein>
<gene>
    <name evidence="1" type="ORF">CLUMA_CG001663</name>
</gene>
<dbReference type="Proteomes" id="UP000183832">
    <property type="component" value="Unassembled WGS sequence"/>
</dbReference>
<accession>A0A1J1HKD8</accession>
<sequence length="96" mass="11602">MRKNDNQRILEELLAISFYDVKLPDEILFDQTTYLSFMHLNELRNLKIKPLSSCRIKFLLCSLQHTIYWVLTEIMHSQEYVHKKCECKWNVPDLNI</sequence>
<name>A0A1J1HKD8_9DIPT</name>
<reference evidence="1 2" key="1">
    <citation type="submission" date="2015-04" db="EMBL/GenBank/DDBJ databases">
        <authorList>
            <person name="Syromyatnikov M.Y."/>
            <person name="Popov V.N."/>
        </authorList>
    </citation>
    <scope>NUCLEOTIDE SEQUENCE [LARGE SCALE GENOMIC DNA]</scope>
</reference>
<dbReference type="EMBL" id="CVRI01000006">
    <property type="protein sequence ID" value="CRK87876.1"/>
    <property type="molecule type" value="Genomic_DNA"/>
</dbReference>
<evidence type="ECO:0000313" key="1">
    <source>
        <dbReference type="EMBL" id="CRK87876.1"/>
    </source>
</evidence>
<evidence type="ECO:0000313" key="2">
    <source>
        <dbReference type="Proteomes" id="UP000183832"/>
    </source>
</evidence>